<comment type="caution">
    <text evidence="4">The sequence shown here is derived from an EMBL/GenBank/DDBJ whole genome shotgun (WGS) entry which is preliminary data.</text>
</comment>
<evidence type="ECO:0000259" key="2">
    <source>
        <dbReference type="Pfam" id="PF01471"/>
    </source>
</evidence>
<feature type="domain" description="Peptidase M15C" evidence="3">
    <location>
        <begin position="72"/>
        <end position="142"/>
    </location>
</feature>
<organism evidence="4 5">
    <name type="scientific">Fictibacillus fluitans</name>
    <dbReference type="NCBI Taxonomy" id="3058422"/>
    <lineage>
        <taxon>Bacteria</taxon>
        <taxon>Bacillati</taxon>
        <taxon>Bacillota</taxon>
        <taxon>Bacilli</taxon>
        <taxon>Bacillales</taxon>
        <taxon>Fictibacillaceae</taxon>
        <taxon>Fictibacillus</taxon>
    </lineage>
</organism>
<dbReference type="CDD" id="cd14845">
    <property type="entry name" value="L-Ala-D-Glu_peptidase_like"/>
    <property type="match status" value="1"/>
</dbReference>
<feature type="domain" description="Peptidoglycan binding-like" evidence="2">
    <location>
        <begin position="266"/>
        <end position="315"/>
    </location>
</feature>
<dbReference type="InterPro" id="IPR002477">
    <property type="entry name" value="Peptidoglycan-bd-like"/>
</dbReference>
<name>A0ABT8HX02_9BACL</name>
<gene>
    <name evidence="4" type="ORF">QYB97_12525</name>
</gene>
<keyword evidence="5" id="KW-1185">Reference proteome</keyword>
<dbReference type="InterPro" id="IPR036366">
    <property type="entry name" value="PGBDSf"/>
</dbReference>
<evidence type="ECO:0000313" key="5">
    <source>
        <dbReference type="Proteomes" id="UP001172721"/>
    </source>
</evidence>
<dbReference type="EMBL" id="JAUHTR010000006">
    <property type="protein sequence ID" value="MDN4525310.1"/>
    <property type="molecule type" value="Genomic_DNA"/>
</dbReference>
<feature type="domain" description="Peptidoglycan binding-like" evidence="2">
    <location>
        <begin position="184"/>
        <end position="240"/>
    </location>
</feature>
<dbReference type="Gene3D" id="1.10.101.10">
    <property type="entry name" value="PGBD-like superfamily/PGBD"/>
    <property type="match status" value="2"/>
</dbReference>
<reference evidence="4" key="1">
    <citation type="submission" date="2023-07" db="EMBL/GenBank/DDBJ databases">
        <title>Fictibacillus sp. isolated from freshwater pond.</title>
        <authorList>
            <person name="Kirdat K."/>
            <person name="Bhat A."/>
            <person name="Mourya A."/>
            <person name="Yadav A."/>
        </authorList>
    </citation>
    <scope>NUCLEOTIDE SEQUENCE</scope>
    <source>
        <strain evidence="4">NE201</strain>
    </source>
</reference>
<dbReference type="InterPro" id="IPR052179">
    <property type="entry name" value="DD-CPase-like"/>
</dbReference>
<dbReference type="Pfam" id="PF01471">
    <property type="entry name" value="PG_binding_1"/>
    <property type="match status" value="2"/>
</dbReference>
<sequence length="316" mass="35119">MANMNLHPYVKKQAEKLMENANKRLTGDWKMMITQGLRTMEEQAAIYGQGRSSYIYNGKQYGKPKMNIVSGAKPGQSMHNWGLAIDFALKNTKTGAVSWSMTMDSDKDRKADWKEVVEEAKKLGFEWGGDWKNFFDGPHFEINFGLDWRDLQAGKKPPTLAEIEGGKAKPAPSSSSTVLEKGSRGEDVKELQTYLNYLGFDCGKVDGIFGADTEKAVKEFQKAQKLTVDGYAGKNTLSSLSRAYAAKKLKNLYSRPLKLDKQYMKGEDVKVVQQKLGITADGIYGPKSEKAVKDFQGANKLGIDGVVGPKTWAKLF</sequence>
<feature type="region of interest" description="Disordered" evidence="1">
    <location>
        <begin position="160"/>
        <end position="183"/>
    </location>
</feature>
<dbReference type="RefSeq" id="WP_301166350.1">
    <property type="nucleotide sequence ID" value="NZ_JAUHTR010000006.1"/>
</dbReference>
<protein>
    <submittedName>
        <fullName evidence="4">Peptidoglycan-binding protein</fullName>
    </submittedName>
</protein>
<dbReference type="Pfam" id="PF13539">
    <property type="entry name" value="Peptidase_M15_4"/>
    <property type="match status" value="1"/>
</dbReference>
<dbReference type="Gene3D" id="3.30.1380.10">
    <property type="match status" value="1"/>
</dbReference>
<dbReference type="PANTHER" id="PTHR34385:SF1">
    <property type="entry name" value="PEPTIDOGLYCAN L-ALANYL-D-GLUTAMATE ENDOPEPTIDASE CWLK"/>
    <property type="match status" value="1"/>
</dbReference>
<dbReference type="InterPro" id="IPR036365">
    <property type="entry name" value="PGBD-like_sf"/>
</dbReference>
<dbReference type="Proteomes" id="UP001172721">
    <property type="component" value="Unassembled WGS sequence"/>
</dbReference>
<evidence type="ECO:0000256" key="1">
    <source>
        <dbReference type="SAM" id="MobiDB-lite"/>
    </source>
</evidence>
<dbReference type="InterPro" id="IPR009045">
    <property type="entry name" value="Zn_M74/Hedgehog-like"/>
</dbReference>
<proteinExistence type="predicted"/>
<dbReference type="InterPro" id="IPR039561">
    <property type="entry name" value="Peptidase_M15C"/>
</dbReference>
<evidence type="ECO:0000259" key="3">
    <source>
        <dbReference type="Pfam" id="PF13539"/>
    </source>
</evidence>
<dbReference type="PANTHER" id="PTHR34385">
    <property type="entry name" value="D-ALANYL-D-ALANINE CARBOXYPEPTIDASE"/>
    <property type="match status" value="1"/>
</dbReference>
<accession>A0ABT8HX02</accession>
<dbReference type="SUPFAM" id="SSF55166">
    <property type="entry name" value="Hedgehog/DD-peptidase"/>
    <property type="match status" value="1"/>
</dbReference>
<dbReference type="SUPFAM" id="SSF47090">
    <property type="entry name" value="PGBD-like"/>
    <property type="match status" value="2"/>
</dbReference>
<evidence type="ECO:0000313" key="4">
    <source>
        <dbReference type="EMBL" id="MDN4525310.1"/>
    </source>
</evidence>